<feature type="region of interest" description="Disordered" evidence="1">
    <location>
        <begin position="87"/>
        <end position="124"/>
    </location>
</feature>
<gene>
    <name evidence="2" type="ORF">LTR05_001069</name>
</gene>
<evidence type="ECO:0000256" key="1">
    <source>
        <dbReference type="SAM" id="MobiDB-lite"/>
    </source>
</evidence>
<dbReference type="Proteomes" id="UP001309876">
    <property type="component" value="Unassembled WGS sequence"/>
</dbReference>
<dbReference type="AlphaFoldDB" id="A0AAN7T6Z6"/>
<evidence type="ECO:0000313" key="2">
    <source>
        <dbReference type="EMBL" id="KAK5090892.1"/>
    </source>
</evidence>
<feature type="compositionally biased region" description="Basic and acidic residues" evidence="1">
    <location>
        <begin position="87"/>
        <end position="105"/>
    </location>
</feature>
<reference evidence="2 3" key="1">
    <citation type="submission" date="2023-08" db="EMBL/GenBank/DDBJ databases">
        <title>Black Yeasts Isolated from many extreme environments.</title>
        <authorList>
            <person name="Coleine C."/>
            <person name="Stajich J.E."/>
            <person name="Selbmann L."/>
        </authorList>
    </citation>
    <scope>NUCLEOTIDE SEQUENCE [LARGE SCALE GENOMIC DNA]</scope>
    <source>
        <strain evidence="2 3">CCFEE 5910</strain>
    </source>
</reference>
<name>A0AAN7T6Z6_9EURO</name>
<keyword evidence="3" id="KW-1185">Reference proteome</keyword>
<feature type="region of interest" description="Disordered" evidence="1">
    <location>
        <begin position="1"/>
        <end position="40"/>
    </location>
</feature>
<dbReference type="EMBL" id="JAVRRJ010000001">
    <property type="protein sequence ID" value="KAK5090892.1"/>
    <property type="molecule type" value="Genomic_DNA"/>
</dbReference>
<evidence type="ECO:0000313" key="3">
    <source>
        <dbReference type="Proteomes" id="UP001309876"/>
    </source>
</evidence>
<proteinExistence type="predicted"/>
<sequence length="178" mass="20180">MGQDHDIPPLPPPPYSAREEKKQSQTYNHSGGNHYAYGTPMPDDTITFQTMRVVTGTVKPFMDMSHGTRYGGIETLKQLMNGYNDYDPKYYGDSDPKKDSDDDIPRPPTPPIASSKEKGSEEAETKNKCVFWIKAQAGEHSDAVKKIKRLGQQTLCWPCVYKNFRTEADALWQFPDKD</sequence>
<feature type="compositionally biased region" description="Basic and acidic residues" evidence="1">
    <location>
        <begin position="115"/>
        <end position="124"/>
    </location>
</feature>
<protein>
    <submittedName>
        <fullName evidence="2">Uncharacterized protein</fullName>
    </submittedName>
</protein>
<accession>A0AAN7T6Z6</accession>
<comment type="caution">
    <text evidence="2">The sequence shown here is derived from an EMBL/GenBank/DDBJ whole genome shotgun (WGS) entry which is preliminary data.</text>
</comment>
<organism evidence="2 3">
    <name type="scientific">Lithohypha guttulata</name>
    <dbReference type="NCBI Taxonomy" id="1690604"/>
    <lineage>
        <taxon>Eukaryota</taxon>
        <taxon>Fungi</taxon>
        <taxon>Dikarya</taxon>
        <taxon>Ascomycota</taxon>
        <taxon>Pezizomycotina</taxon>
        <taxon>Eurotiomycetes</taxon>
        <taxon>Chaetothyriomycetidae</taxon>
        <taxon>Chaetothyriales</taxon>
        <taxon>Trichomeriaceae</taxon>
        <taxon>Lithohypha</taxon>
    </lineage>
</organism>